<keyword evidence="4" id="KW-0677">Repeat</keyword>
<dbReference type="Gene3D" id="3.40.50.10490">
    <property type="entry name" value="Glucose-6-phosphate isomerase like protein, domain 1"/>
    <property type="match status" value="2"/>
</dbReference>
<dbReference type="PANTHER" id="PTHR10937:SF0">
    <property type="entry name" value="GLUTAMINE--FRUCTOSE-6-PHOSPHATE TRANSAMINASE (ISOMERIZING)"/>
    <property type="match status" value="1"/>
</dbReference>
<dbReference type="InterPro" id="IPR035490">
    <property type="entry name" value="GlmS/FrlB_SIS"/>
</dbReference>
<dbReference type="GO" id="GO:0006487">
    <property type="term" value="P:protein N-linked glycosylation"/>
    <property type="evidence" value="ECO:0007669"/>
    <property type="project" value="TreeGrafter"/>
</dbReference>
<dbReference type="GO" id="GO:0004360">
    <property type="term" value="F:glutamine-fructose-6-phosphate transaminase (isomerizing) activity"/>
    <property type="evidence" value="ECO:0007669"/>
    <property type="project" value="UniProtKB-EC"/>
</dbReference>
<dbReference type="InterPro" id="IPR046348">
    <property type="entry name" value="SIS_dom_sf"/>
</dbReference>
<evidence type="ECO:0000259" key="5">
    <source>
        <dbReference type="PROSITE" id="PS51464"/>
    </source>
</evidence>
<comment type="catalytic activity">
    <reaction evidence="1">
        <text>D-fructose 6-phosphate + L-glutamine = D-glucosamine 6-phosphate + L-glutamate</text>
        <dbReference type="Rhea" id="RHEA:13237"/>
        <dbReference type="ChEBI" id="CHEBI:29985"/>
        <dbReference type="ChEBI" id="CHEBI:58359"/>
        <dbReference type="ChEBI" id="CHEBI:58725"/>
        <dbReference type="ChEBI" id="CHEBI:61527"/>
        <dbReference type="EC" id="2.6.1.16"/>
    </reaction>
</comment>
<organism evidence="6 7">
    <name type="scientific">Granulicella rosea</name>
    <dbReference type="NCBI Taxonomy" id="474952"/>
    <lineage>
        <taxon>Bacteria</taxon>
        <taxon>Pseudomonadati</taxon>
        <taxon>Acidobacteriota</taxon>
        <taxon>Terriglobia</taxon>
        <taxon>Terriglobales</taxon>
        <taxon>Acidobacteriaceae</taxon>
        <taxon>Granulicella</taxon>
    </lineage>
</organism>
<evidence type="ECO:0000256" key="3">
    <source>
        <dbReference type="ARBA" id="ARBA00016090"/>
    </source>
</evidence>
<keyword evidence="7" id="KW-1185">Reference proteome</keyword>
<proteinExistence type="predicted"/>
<keyword evidence="6" id="KW-0808">Transferase</keyword>
<protein>
    <recommendedName>
        <fullName evidence="3">Glutamine--fructose-6-phosphate aminotransferase [isomerizing]</fullName>
        <ecNumber evidence="2">2.6.1.16</ecNumber>
    </recommendedName>
</protein>
<dbReference type="CDD" id="cd05008">
    <property type="entry name" value="SIS_GlmS_GlmD_1"/>
    <property type="match status" value="1"/>
</dbReference>
<dbReference type="GO" id="GO:0006047">
    <property type="term" value="P:UDP-N-acetylglucosamine metabolic process"/>
    <property type="evidence" value="ECO:0007669"/>
    <property type="project" value="TreeGrafter"/>
</dbReference>
<evidence type="ECO:0000313" key="6">
    <source>
        <dbReference type="EMBL" id="SNT42690.1"/>
    </source>
</evidence>
<dbReference type="EC" id="2.6.1.16" evidence="2"/>
<dbReference type="CDD" id="cd05009">
    <property type="entry name" value="SIS_GlmS_GlmD_2"/>
    <property type="match status" value="1"/>
</dbReference>
<evidence type="ECO:0000313" key="7">
    <source>
        <dbReference type="Proteomes" id="UP000198356"/>
    </source>
</evidence>
<dbReference type="EMBL" id="FZOU01000014">
    <property type="protein sequence ID" value="SNT42690.1"/>
    <property type="molecule type" value="Genomic_DNA"/>
</dbReference>
<keyword evidence="6" id="KW-0032">Aminotransferase</keyword>
<dbReference type="Proteomes" id="UP000198356">
    <property type="component" value="Unassembled WGS sequence"/>
</dbReference>
<evidence type="ECO:0000256" key="4">
    <source>
        <dbReference type="ARBA" id="ARBA00022737"/>
    </source>
</evidence>
<dbReference type="InterPro" id="IPR001347">
    <property type="entry name" value="SIS_dom"/>
</dbReference>
<dbReference type="PROSITE" id="PS51464">
    <property type="entry name" value="SIS"/>
    <property type="match status" value="2"/>
</dbReference>
<accession>A0A239MJH6</accession>
<name>A0A239MJH6_9BACT</name>
<dbReference type="GO" id="GO:0006002">
    <property type="term" value="P:fructose 6-phosphate metabolic process"/>
    <property type="evidence" value="ECO:0007669"/>
    <property type="project" value="TreeGrafter"/>
</dbReference>
<evidence type="ECO:0000256" key="1">
    <source>
        <dbReference type="ARBA" id="ARBA00001031"/>
    </source>
</evidence>
<dbReference type="RefSeq" id="WP_089410397.1">
    <property type="nucleotide sequence ID" value="NZ_FZOU01000014.1"/>
</dbReference>
<reference evidence="6 7" key="1">
    <citation type="submission" date="2017-06" db="EMBL/GenBank/DDBJ databases">
        <authorList>
            <person name="Kim H.J."/>
            <person name="Triplett B.A."/>
        </authorList>
    </citation>
    <scope>NUCLEOTIDE SEQUENCE [LARGE SCALE GENOMIC DNA]</scope>
    <source>
        <strain evidence="6 7">DSM 18704</strain>
    </source>
</reference>
<dbReference type="Pfam" id="PF01380">
    <property type="entry name" value="SIS"/>
    <property type="match status" value="2"/>
</dbReference>
<sequence>MSDTPQPFPHWMLREIHEQPQALAATLERYLTGATFIAETCEPIRQWLRESHRQIVVAASGSSRHAGLVAELMIEDLSGIAVDVEYASEYTYRTEKCRRDAAVLVISQSGETADTLAALRRANHAGHVTLAITNVPGSTMAREATVSFPTAAGRERAIPATKSFTAQLLNLYLLSLLAAEVAEEIAPEELRARLHEVARVPAQVAAQLPAWEIAIRAAAEQHRDAKNFLFLGRNVHYPIAREGALKLKESAYLHAEGYPSGELKHGPNALVAEGTPLVMIATVDRADPDSIQRYEKVVQLLRDMRDQGANTFAIANTGDLTIAGLATHTVFVDPVREPLMPLFEVIPFQLFAYCMAIQNGIDVDNPRNLTKAVLAE</sequence>
<dbReference type="SUPFAM" id="SSF53697">
    <property type="entry name" value="SIS domain"/>
    <property type="match status" value="1"/>
</dbReference>
<dbReference type="InterPro" id="IPR035466">
    <property type="entry name" value="GlmS/AgaS_SIS"/>
</dbReference>
<evidence type="ECO:0000256" key="2">
    <source>
        <dbReference type="ARBA" id="ARBA00012916"/>
    </source>
</evidence>
<dbReference type="GO" id="GO:0097367">
    <property type="term" value="F:carbohydrate derivative binding"/>
    <property type="evidence" value="ECO:0007669"/>
    <property type="project" value="InterPro"/>
</dbReference>
<feature type="domain" description="SIS" evidence="5">
    <location>
        <begin position="218"/>
        <end position="366"/>
    </location>
</feature>
<gene>
    <name evidence="6" type="ORF">SAMN05421770_11416</name>
</gene>
<dbReference type="PANTHER" id="PTHR10937">
    <property type="entry name" value="GLUCOSAMINE--FRUCTOSE-6-PHOSPHATE AMINOTRANSFERASE, ISOMERIZING"/>
    <property type="match status" value="1"/>
</dbReference>
<dbReference type="OrthoDB" id="106547at2"/>
<feature type="domain" description="SIS" evidence="5">
    <location>
        <begin position="44"/>
        <end position="184"/>
    </location>
</feature>
<dbReference type="AlphaFoldDB" id="A0A239MJH6"/>